<feature type="transmembrane region" description="Helical" evidence="1">
    <location>
        <begin position="265"/>
        <end position="285"/>
    </location>
</feature>
<proteinExistence type="predicted"/>
<comment type="caution">
    <text evidence="2">The sequence shown here is derived from an EMBL/GenBank/DDBJ whole genome shotgun (WGS) entry which is preliminary data.</text>
</comment>
<feature type="transmembrane region" description="Helical" evidence="1">
    <location>
        <begin position="227"/>
        <end position="253"/>
    </location>
</feature>
<keyword evidence="1" id="KW-1133">Transmembrane helix</keyword>
<feature type="transmembrane region" description="Helical" evidence="1">
    <location>
        <begin position="46"/>
        <end position="66"/>
    </location>
</feature>
<feature type="transmembrane region" description="Helical" evidence="1">
    <location>
        <begin position="142"/>
        <end position="160"/>
    </location>
</feature>
<dbReference type="EMBL" id="BNJJ01000007">
    <property type="protein sequence ID" value="GHO84917.1"/>
    <property type="molecule type" value="Genomic_DNA"/>
</dbReference>
<organism evidence="2 3">
    <name type="scientific">Dictyobacter formicarum</name>
    <dbReference type="NCBI Taxonomy" id="2778368"/>
    <lineage>
        <taxon>Bacteria</taxon>
        <taxon>Bacillati</taxon>
        <taxon>Chloroflexota</taxon>
        <taxon>Ktedonobacteria</taxon>
        <taxon>Ktedonobacterales</taxon>
        <taxon>Dictyobacteraceae</taxon>
        <taxon>Dictyobacter</taxon>
    </lineage>
</organism>
<name>A0ABQ3VFG9_9CHLR</name>
<protein>
    <recommendedName>
        <fullName evidence="4">Yip1 domain-containing protein</fullName>
    </recommendedName>
</protein>
<evidence type="ECO:0000313" key="2">
    <source>
        <dbReference type="EMBL" id="GHO84917.1"/>
    </source>
</evidence>
<evidence type="ECO:0000256" key="1">
    <source>
        <dbReference type="SAM" id="Phobius"/>
    </source>
</evidence>
<gene>
    <name evidence="2" type="ORF">KSZ_29230</name>
</gene>
<evidence type="ECO:0008006" key="4">
    <source>
        <dbReference type="Google" id="ProtNLM"/>
    </source>
</evidence>
<accession>A0ABQ3VFG9</accession>
<keyword evidence="1" id="KW-0472">Membrane</keyword>
<feature type="transmembrane region" description="Helical" evidence="1">
    <location>
        <begin position="358"/>
        <end position="382"/>
    </location>
</feature>
<dbReference type="Proteomes" id="UP000635565">
    <property type="component" value="Unassembled WGS sequence"/>
</dbReference>
<keyword evidence="3" id="KW-1185">Reference proteome</keyword>
<evidence type="ECO:0000313" key="3">
    <source>
        <dbReference type="Proteomes" id="UP000635565"/>
    </source>
</evidence>
<keyword evidence="1" id="KW-0812">Transmembrane</keyword>
<sequence>MEELSPIQDVDEIPVMQRASLLRAQELYQNDPLLVLLKDRLALNSFMLLAIGIVVGSVFFYGLYILPGTGHGLANQPLFAVLEIATATLLLIAYLWLPEIVATLFHTLWSTGVLKEPVSGEDATTFYAHFCKELQKWMNQPVWPIGAAVFIIIYLLNRFIVSGPPFLNYVPFWLQLTTAVIDGLIAYTAVLSIIRLLIALIAMNRIFHLFTIYINPLHPDDVGGLGIMGSIVWLSVCIMLATTLSFLQTIELLTHRSIFSSTLDLLVLIVVYIVVTPVVILGWLVTPHGVMVKARDAVLKPLVDEFAAILDHPQQLTKEDVTSILADNDRLSAIKRRYDLIIDMFPIWPIEVKQIRRIIATLTLPALLSVIPNIIDFVNLILKRM</sequence>
<dbReference type="RefSeq" id="WP_201362539.1">
    <property type="nucleotide sequence ID" value="NZ_BNJJ01000007.1"/>
</dbReference>
<feature type="transmembrane region" description="Helical" evidence="1">
    <location>
        <begin position="78"/>
        <end position="97"/>
    </location>
</feature>
<reference evidence="2 3" key="1">
    <citation type="journal article" date="2021" name="Int. J. Syst. Evol. Microbiol.">
        <title>Reticulibacter mediterranei gen. nov., sp. nov., within the new family Reticulibacteraceae fam. nov., and Ktedonospora formicarum gen. nov., sp. nov., Ktedonobacter robiniae sp. nov., Dictyobacter formicarum sp. nov. and Dictyobacter arantiisoli sp. nov., belonging to the class Ktedonobacteria.</title>
        <authorList>
            <person name="Yabe S."/>
            <person name="Zheng Y."/>
            <person name="Wang C.M."/>
            <person name="Sakai Y."/>
            <person name="Abe K."/>
            <person name="Yokota A."/>
            <person name="Donadio S."/>
            <person name="Cavaletti L."/>
            <person name="Monciardini P."/>
        </authorList>
    </citation>
    <scope>NUCLEOTIDE SEQUENCE [LARGE SCALE GENOMIC DNA]</scope>
    <source>
        <strain evidence="2 3">SOSP1-9</strain>
    </source>
</reference>
<feature type="transmembrane region" description="Helical" evidence="1">
    <location>
        <begin position="172"/>
        <end position="190"/>
    </location>
</feature>